<accession>A0A445I2U6</accession>
<dbReference type="InterPro" id="IPR013083">
    <property type="entry name" value="Znf_RING/FYVE/PHD"/>
</dbReference>
<dbReference type="Pfam" id="PF00628">
    <property type="entry name" value="PHD"/>
    <property type="match status" value="1"/>
</dbReference>
<dbReference type="SMART" id="SM00571">
    <property type="entry name" value="DDT"/>
    <property type="match status" value="1"/>
</dbReference>
<evidence type="ECO:0000313" key="11">
    <source>
        <dbReference type="Proteomes" id="UP000289340"/>
    </source>
</evidence>
<gene>
    <name evidence="10" type="ORF">D0Y65_030189</name>
</gene>
<feature type="compositionally biased region" description="Basic and acidic residues" evidence="7">
    <location>
        <begin position="17"/>
        <end position="30"/>
    </location>
</feature>
<dbReference type="PROSITE" id="PS50016">
    <property type="entry name" value="ZF_PHD_2"/>
    <property type="match status" value="1"/>
</dbReference>
<dbReference type="PANTHER" id="PTHR46508:SF1">
    <property type="entry name" value="PHD FINGER FAMILY PROTEIN"/>
    <property type="match status" value="1"/>
</dbReference>
<feature type="region of interest" description="Disordered" evidence="7">
    <location>
        <begin position="1"/>
        <end position="32"/>
    </location>
</feature>
<dbReference type="GO" id="GO:0008270">
    <property type="term" value="F:zinc ion binding"/>
    <property type="evidence" value="ECO:0007669"/>
    <property type="project" value="UniProtKB-KW"/>
</dbReference>
<evidence type="ECO:0000256" key="1">
    <source>
        <dbReference type="ARBA" id="ARBA00004123"/>
    </source>
</evidence>
<feature type="compositionally biased region" description="Acidic residues" evidence="7">
    <location>
        <begin position="147"/>
        <end position="157"/>
    </location>
</feature>
<dbReference type="CDD" id="cd15532">
    <property type="entry name" value="PHD2_CHD_II"/>
    <property type="match status" value="1"/>
</dbReference>
<dbReference type="InterPro" id="IPR019787">
    <property type="entry name" value="Znf_PHD-finger"/>
</dbReference>
<dbReference type="GO" id="GO:0000785">
    <property type="term" value="C:chromatin"/>
    <property type="evidence" value="ECO:0007669"/>
    <property type="project" value="UniProtKB-ARBA"/>
</dbReference>
<feature type="compositionally biased region" description="Polar residues" evidence="7">
    <location>
        <begin position="1180"/>
        <end position="1197"/>
    </location>
</feature>
<dbReference type="PANTHER" id="PTHR46508">
    <property type="entry name" value="PHD FINGER FAMILY PROTEIN"/>
    <property type="match status" value="1"/>
</dbReference>
<feature type="region of interest" description="Disordered" evidence="7">
    <location>
        <begin position="118"/>
        <end position="187"/>
    </location>
</feature>
<dbReference type="EMBL" id="QZWG01000011">
    <property type="protein sequence ID" value="RZB80349.1"/>
    <property type="molecule type" value="Genomic_DNA"/>
</dbReference>
<dbReference type="InterPro" id="IPR056618">
    <property type="entry name" value="Chromo_PTM"/>
</dbReference>
<feature type="domain" description="PHD-type" evidence="8">
    <location>
        <begin position="415"/>
        <end position="462"/>
    </location>
</feature>
<feature type="compositionally biased region" description="Basic and acidic residues" evidence="7">
    <location>
        <begin position="118"/>
        <end position="130"/>
    </location>
</feature>
<keyword evidence="5" id="KW-0539">Nucleus</keyword>
<proteinExistence type="predicted"/>
<feature type="region of interest" description="Disordered" evidence="7">
    <location>
        <begin position="1339"/>
        <end position="1367"/>
    </location>
</feature>
<feature type="domain" description="DDT" evidence="9">
    <location>
        <begin position="192"/>
        <end position="252"/>
    </location>
</feature>
<dbReference type="SUPFAM" id="SSF57903">
    <property type="entry name" value="FYVE/PHD zinc finger"/>
    <property type="match status" value="2"/>
</dbReference>
<feature type="compositionally biased region" description="Low complexity" evidence="7">
    <location>
        <begin position="158"/>
        <end position="167"/>
    </location>
</feature>
<dbReference type="InterPro" id="IPR018501">
    <property type="entry name" value="DDT_dom"/>
</dbReference>
<dbReference type="Gramene" id="XM_028336192.1">
    <property type="protein sequence ID" value="XP_028191993.1"/>
    <property type="gene ID" value="LOC114377599"/>
</dbReference>
<evidence type="ECO:0000256" key="5">
    <source>
        <dbReference type="ARBA" id="ARBA00023242"/>
    </source>
</evidence>
<comment type="subcellular location">
    <subcellularLocation>
        <location evidence="1">Nucleus</location>
    </subcellularLocation>
</comment>
<keyword evidence="4" id="KW-0862">Zinc</keyword>
<protein>
    <submittedName>
        <fullName evidence="10">DDT domain-containing protein PTM isoform A</fullName>
    </submittedName>
</protein>
<dbReference type="Proteomes" id="UP000289340">
    <property type="component" value="Chromosome 11"/>
</dbReference>
<evidence type="ECO:0000256" key="4">
    <source>
        <dbReference type="ARBA" id="ARBA00022833"/>
    </source>
</evidence>
<dbReference type="Pfam" id="PF15612">
    <property type="entry name" value="WHIM1"/>
    <property type="match status" value="1"/>
</dbReference>
<dbReference type="PROSITE" id="PS50827">
    <property type="entry name" value="DDT"/>
    <property type="match status" value="1"/>
</dbReference>
<name>A0A445I2U6_GLYSO</name>
<dbReference type="InterPro" id="IPR011011">
    <property type="entry name" value="Znf_FYVE_PHD"/>
</dbReference>
<feature type="compositionally biased region" description="Polar residues" evidence="7">
    <location>
        <begin position="388"/>
        <end position="400"/>
    </location>
</feature>
<feature type="compositionally biased region" description="Low complexity" evidence="7">
    <location>
        <begin position="136"/>
        <end position="146"/>
    </location>
</feature>
<feature type="region of interest" description="Disordered" evidence="7">
    <location>
        <begin position="1146"/>
        <end position="1205"/>
    </location>
</feature>
<dbReference type="PROSITE" id="PS01359">
    <property type="entry name" value="ZF_PHD_1"/>
    <property type="match status" value="1"/>
</dbReference>
<evidence type="ECO:0000256" key="7">
    <source>
        <dbReference type="SAM" id="MobiDB-lite"/>
    </source>
</evidence>
<sequence>MEPPVARSRGRPRKRRREEEEKKNENEAKRQAMGTRAVALVGKYVLKDFAGNGVFLGKVIFYECGLYRVSYEDGDFEDLDSSEVRAILVKDDEFGKDMAQRRVVLEKLVAKNSVKAELDKGGDEGKKEESAVEVTGSKGESGAENNGGEENDDDNESSSDSGLEGSEPGIDEESLPPLPEFPSSSGTIGVPEESVSLLFAVYGFLRSFSTRLFLMPFTLDEFVGAVNCRVPNSVFDAVHVSLMKVLRRHLESLSSEGSEIASKCLGCNDWSLLDSLTWPVFVIQYLVVSGHTTAHEWRGFYKEVATDEYYLLPVSRKLMILQILCDNALESEEIVTEMNIRRESEVGVDYDGEDILPSEVGLRRVQPRYANTLACEDKEATKFVSASNAVNQPGSSVSYSRDTEGTEDGDVDRNGDECRLCGMDGILLCCDGCPSAYHSRCIGVLKNHIPEGPWYCPECKINMMGPTIAKGTLLRGAEIFGKDLYGQLFVGSCEHLLVLNIGNDEFCHRYYNLNDIPKVLKVLYGSTEHRAIYHDICMAVLQYCNVPESTLLFPPLGETPLSPATRCNGNGSSNECPPSKCSLVNGQFCNYDHANDSAPIILSSQTKESTQAGFEKCERNVINDPAYMGFSYKPLLYNNYYAHGYFAASAAAKFALLSSEESRSDGHASDNQRKNASGNTYLQAKAFSLTASRFFWPSSEKKPVEVPRERCGWCFSCKAPASSKRGCMLNHAALSATKNAAKMLAGFSSIRSGEGVLPSIATYIIYMEECLHGLVVGPFLSASYRRQWRKQVEQATTFSAIKPLLLKLEENIRTIAFCGDWVKLMDDWLVEFSMVQSATSTLGTAQKRAPSGRRYKKRSANDEATAEGCPENFVWWRGGKFTKFIFQKAVLPKSMVRKAARQGGSRKISGIFYADGSEIPKRSRQLVWRVAVQMSRNASQLALQVRYLDFYLRWSDLIRPEQNIQDGKGQETEASAFRNANICDNKLVEGKSCYGIAFGSQKHLPSRVMKNVFQIEQDPERKEKYWFFETRIPLYLIKEYEEGNGNMPCNEEHLNTASELLYRRRLKAICKDIFLYLTCKRDNLDVVSCSVCQMGLLIRDAHKCNACQGYCHEGCSTRSTVSANEVVYLTTCKQCYHARLLAQKENNNESPTSPLLLQGRENNSGTFLKGSRPKSHDQVLKSSRTKANNPSMKQVTPVTALKGTKAKYYEQEPTSPGTKDNNHFDMPQVASEATSTGKKPRKNCSWGLIWQKKNNEDTDNDFWLRNILLKGSSNMPQLKPVCHLCRKPYMSDLTYICCETCQNWYHAEAVELEESKISSVLGFKCSKCRRIKSPVCPYSDLKPKRQEGKKSRTKTKKKEHSGADSNSGAIYYGMREYEAATPAFPVEDGSTPVFNVEDDPTHLFPVEGDPTPVFPVEDDPLLFSLPSVELITEPKMEGDVEWNSVSGPGLRKLPVRRNVKHEGDGDVSFGGMPAEVSLPLEYASAVDFDNKLLNDSDNVNYDDYMDFEPNTYFSLTELLEPDDGSQFEGLNVSGDLSGYLENSSTLFPEECGDVITEPTLSLQDTGFSCMQCSQMEPAPDLFCEICGILIHSQCSPWVEVPSRLGSWRCGNCRDW</sequence>
<evidence type="ECO:0000256" key="3">
    <source>
        <dbReference type="ARBA" id="ARBA00022771"/>
    </source>
</evidence>
<keyword evidence="3 6" id="KW-0863">Zinc-finger</keyword>
<dbReference type="InterPro" id="IPR028942">
    <property type="entry name" value="WHIM1_dom"/>
</dbReference>
<dbReference type="SMART" id="SM00249">
    <property type="entry name" value="PHD"/>
    <property type="match status" value="4"/>
</dbReference>
<reference evidence="10 11" key="1">
    <citation type="submission" date="2018-09" db="EMBL/GenBank/DDBJ databases">
        <title>A high-quality reference genome of wild soybean provides a powerful tool to mine soybean genomes.</title>
        <authorList>
            <person name="Xie M."/>
            <person name="Chung C.Y.L."/>
            <person name="Li M.-W."/>
            <person name="Wong F.-L."/>
            <person name="Chan T.-F."/>
            <person name="Lam H.-M."/>
        </authorList>
    </citation>
    <scope>NUCLEOTIDE SEQUENCE [LARGE SCALE GENOMIC DNA]</scope>
    <source>
        <strain evidence="11">cv. W05</strain>
        <tissue evidence="10">Hypocotyl of etiolated seedlings</tissue>
    </source>
</reference>
<dbReference type="Gene3D" id="3.30.40.10">
    <property type="entry name" value="Zinc/RING finger domain, C3HC4 (zinc finger)"/>
    <property type="match status" value="2"/>
</dbReference>
<evidence type="ECO:0000256" key="2">
    <source>
        <dbReference type="ARBA" id="ARBA00022723"/>
    </source>
</evidence>
<keyword evidence="2" id="KW-0479">Metal-binding</keyword>
<keyword evidence="11" id="KW-1185">Reference proteome</keyword>
<evidence type="ECO:0000259" key="8">
    <source>
        <dbReference type="PROSITE" id="PS50016"/>
    </source>
</evidence>
<dbReference type="Pfam" id="PF21743">
    <property type="entry name" value="PTM_DIR17_Tudor"/>
    <property type="match status" value="1"/>
</dbReference>
<evidence type="ECO:0000313" key="10">
    <source>
        <dbReference type="EMBL" id="RZB80349.1"/>
    </source>
</evidence>
<dbReference type="InterPro" id="IPR019786">
    <property type="entry name" value="Zinc_finger_PHD-type_CS"/>
</dbReference>
<evidence type="ECO:0000256" key="6">
    <source>
        <dbReference type="PROSITE-ProRule" id="PRU00146"/>
    </source>
</evidence>
<dbReference type="InterPro" id="IPR047365">
    <property type="entry name" value="Tudor_AtPTM-like"/>
</dbReference>
<feature type="region of interest" description="Disordered" evidence="7">
    <location>
        <begin position="388"/>
        <end position="410"/>
    </location>
</feature>
<organism evidence="10 11">
    <name type="scientific">Glycine soja</name>
    <name type="common">Wild soybean</name>
    <dbReference type="NCBI Taxonomy" id="3848"/>
    <lineage>
        <taxon>Eukaryota</taxon>
        <taxon>Viridiplantae</taxon>
        <taxon>Streptophyta</taxon>
        <taxon>Embryophyta</taxon>
        <taxon>Tracheophyta</taxon>
        <taxon>Spermatophyta</taxon>
        <taxon>Magnoliopsida</taxon>
        <taxon>eudicotyledons</taxon>
        <taxon>Gunneridae</taxon>
        <taxon>Pentapetalae</taxon>
        <taxon>rosids</taxon>
        <taxon>fabids</taxon>
        <taxon>Fabales</taxon>
        <taxon>Fabaceae</taxon>
        <taxon>Papilionoideae</taxon>
        <taxon>50 kb inversion clade</taxon>
        <taxon>NPAAA clade</taxon>
        <taxon>indigoferoid/millettioid clade</taxon>
        <taxon>Phaseoleae</taxon>
        <taxon>Glycine</taxon>
        <taxon>Glycine subgen. Soja</taxon>
    </lineage>
</organism>
<comment type="caution">
    <text evidence="10">The sequence shown here is derived from an EMBL/GenBank/DDBJ whole genome shotgun (WGS) entry which is preliminary data.</text>
</comment>
<dbReference type="GO" id="GO:0005634">
    <property type="term" value="C:nucleus"/>
    <property type="evidence" value="ECO:0007669"/>
    <property type="project" value="UniProtKB-SubCell"/>
</dbReference>
<dbReference type="CDD" id="cd20401">
    <property type="entry name" value="Tudor_AtPTM-like"/>
    <property type="match status" value="1"/>
</dbReference>
<feature type="compositionally biased region" description="Basic and acidic residues" evidence="7">
    <location>
        <begin position="1341"/>
        <end position="1350"/>
    </location>
</feature>
<feature type="compositionally biased region" description="Polar residues" evidence="7">
    <location>
        <begin position="1146"/>
        <end position="1166"/>
    </location>
</feature>
<dbReference type="InterPro" id="IPR001965">
    <property type="entry name" value="Znf_PHD"/>
</dbReference>
<evidence type="ECO:0000259" key="9">
    <source>
        <dbReference type="PROSITE" id="PS50827"/>
    </source>
</evidence>
<dbReference type="Pfam" id="PF24294">
    <property type="entry name" value="Chromo_PTM"/>
    <property type="match status" value="1"/>
</dbReference>
<dbReference type="Pfam" id="PF02791">
    <property type="entry name" value="DDT"/>
    <property type="match status" value="1"/>
</dbReference>